<keyword evidence="6 10" id="KW-0158">Chromosome</keyword>
<dbReference type="SMART" id="SM00417">
    <property type="entry name" value="H4"/>
    <property type="match status" value="1"/>
</dbReference>
<comment type="subcellular location">
    <subcellularLocation>
        <location evidence="3">Chromosome</location>
    </subcellularLocation>
    <subcellularLocation>
        <location evidence="2">Nucleus</location>
    </subcellularLocation>
</comment>
<dbReference type="EMBL" id="JAHFXS010000006">
    <property type="protein sequence ID" value="KAG9991107.1"/>
    <property type="molecule type" value="Genomic_DNA"/>
</dbReference>
<comment type="similarity">
    <text evidence="4 10">Belongs to the histone H4 family.</text>
</comment>
<evidence type="ECO:0000256" key="2">
    <source>
        <dbReference type="ARBA" id="ARBA00004123"/>
    </source>
</evidence>
<dbReference type="InterPro" id="IPR035425">
    <property type="entry name" value="CENP-T/H4_C"/>
</dbReference>
<evidence type="ECO:0000256" key="10">
    <source>
        <dbReference type="RuleBase" id="RU000528"/>
    </source>
</evidence>
<evidence type="ECO:0000259" key="11">
    <source>
        <dbReference type="Pfam" id="PF15511"/>
    </source>
</evidence>
<dbReference type="GO" id="GO:0030527">
    <property type="term" value="F:structural constituent of chromatin"/>
    <property type="evidence" value="ECO:0007669"/>
    <property type="project" value="InterPro"/>
</dbReference>
<comment type="subunit">
    <text evidence="5 10">The nucleosome is a histone octamer containing two molecules each of H2A, H2B, H3 and H4 assembled in one H3-H4 heterotetramer and two H2A-H2B heterodimers. The octamer wraps approximately 147 bp of DNA.</text>
</comment>
<comment type="caution">
    <text evidence="12">The sequence shown here is derived from an EMBL/GenBank/DDBJ whole genome shotgun (WGS) entry which is preliminary data.</text>
</comment>
<protein>
    <recommendedName>
        <fullName evidence="10">Histone H4</fullName>
    </recommendedName>
</protein>
<dbReference type="InterPro" id="IPR009072">
    <property type="entry name" value="Histone-fold"/>
</dbReference>
<evidence type="ECO:0000256" key="7">
    <source>
        <dbReference type="ARBA" id="ARBA00023125"/>
    </source>
</evidence>
<reference evidence="12" key="2">
    <citation type="submission" date="2021-08" db="EMBL/GenBank/DDBJ databases">
        <authorList>
            <person name="Gostincar C."/>
            <person name="Sun X."/>
            <person name="Song Z."/>
            <person name="Gunde-Cimerman N."/>
        </authorList>
    </citation>
    <scope>NUCLEOTIDE SEQUENCE</scope>
    <source>
        <strain evidence="12">EXF-9298</strain>
    </source>
</reference>
<evidence type="ECO:0000256" key="3">
    <source>
        <dbReference type="ARBA" id="ARBA00004286"/>
    </source>
</evidence>
<gene>
    <name evidence="12" type="ORF">KCU98_g628</name>
</gene>
<dbReference type="InterPro" id="IPR001951">
    <property type="entry name" value="Histone_H4"/>
</dbReference>
<comment type="function">
    <text evidence="1 10">Core component of nucleosome. Nucleosomes wrap and compact DNA into chromatin, limiting DNA accessibility to the cellular machineries which require DNA as a template. Histones thereby play a central role in transcription regulation, DNA repair, DNA replication and chromosomal stability. DNA accessibility is regulated via a complex set of post-translational modifications of histones, also called histone code, and nucleosome remodeling.</text>
</comment>
<accession>A0A9P8K048</accession>
<evidence type="ECO:0000256" key="4">
    <source>
        <dbReference type="ARBA" id="ARBA00006564"/>
    </source>
</evidence>
<feature type="non-terminal residue" evidence="12">
    <location>
        <position position="1"/>
    </location>
</feature>
<evidence type="ECO:0000256" key="9">
    <source>
        <dbReference type="ARBA" id="ARBA00023269"/>
    </source>
</evidence>
<dbReference type="PANTHER" id="PTHR10484">
    <property type="entry name" value="HISTONE H4"/>
    <property type="match status" value="1"/>
</dbReference>
<dbReference type="Proteomes" id="UP000729357">
    <property type="component" value="Unassembled WGS sequence"/>
</dbReference>
<dbReference type="GO" id="GO:0046982">
    <property type="term" value="F:protein heterodimerization activity"/>
    <property type="evidence" value="ECO:0007669"/>
    <property type="project" value="InterPro"/>
</dbReference>
<sequence length="119" mass="13702">MRTKIDGRFHVLEVRYHRKHGKGGKSLGNQNARRHRKIPRDVINGIRKPCIRRLARRGGVKRMSGTIYEEARSILKGFLRSVIHDATRYTECAGRKTVTTLDVVYALKRQGHTIYGYGN</sequence>
<evidence type="ECO:0000256" key="6">
    <source>
        <dbReference type="ARBA" id="ARBA00022454"/>
    </source>
</evidence>
<name>A0A9P8K048_AURME</name>
<keyword evidence="9 10" id="KW-0544">Nucleosome core</keyword>
<dbReference type="PRINTS" id="PR00623">
    <property type="entry name" value="HISTONEH4"/>
</dbReference>
<evidence type="ECO:0000256" key="5">
    <source>
        <dbReference type="ARBA" id="ARBA00011538"/>
    </source>
</evidence>
<keyword evidence="8 10" id="KW-0539">Nucleus</keyword>
<dbReference type="Pfam" id="PF15511">
    <property type="entry name" value="CENP-T_C"/>
    <property type="match status" value="1"/>
</dbReference>
<dbReference type="Gene3D" id="1.10.20.10">
    <property type="entry name" value="Histone, subunit A"/>
    <property type="match status" value="1"/>
</dbReference>
<dbReference type="FunFam" id="1.10.20.10:FF:000012">
    <property type="entry name" value="Histone H4"/>
    <property type="match status" value="1"/>
</dbReference>
<evidence type="ECO:0000256" key="8">
    <source>
        <dbReference type="ARBA" id="ARBA00023242"/>
    </source>
</evidence>
<dbReference type="SUPFAM" id="SSF47113">
    <property type="entry name" value="Histone-fold"/>
    <property type="match status" value="1"/>
</dbReference>
<dbReference type="GO" id="GO:0003677">
    <property type="term" value="F:DNA binding"/>
    <property type="evidence" value="ECO:0007669"/>
    <property type="project" value="UniProtKB-KW"/>
</dbReference>
<keyword evidence="13" id="KW-1185">Reference proteome</keyword>
<organism evidence="12 13">
    <name type="scientific">Aureobasidium melanogenum</name>
    <name type="common">Aureobasidium pullulans var. melanogenum</name>
    <dbReference type="NCBI Taxonomy" id="46634"/>
    <lineage>
        <taxon>Eukaryota</taxon>
        <taxon>Fungi</taxon>
        <taxon>Dikarya</taxon>
        <taxon>Ascomycota</taxon>
        <taxon>Pezizomycotina</taxon>
        <taxon>Dothideomycetes</taxon>
        <taxon>Dothideomycetidae</taxon>
        <taxon>Dothideales</taxon>
        <taxon>Saccotheciaceae</taxon>
        <taxon>Aureobasidium</taxon>
    </lineage>
</organism>
<evidence type="ECO:0000313" key="13">
    <source>
        <dbReference type="Proteomes" id="UP000729357"/>
    </source>
</evidence>
<proteinExistence type="inferred from homology"/>
<reference evidence="12" key="1">
    <citation type="journal article" date="2021" name="J Fungi (Basel)">
        <title>Virulence traits and population genomics of the black yeast Aureobasidium melanogenum.</title>
        <authorList>
            <person name="Cernosa A."/>
            <person name="Sun X."/>
            <person name="Gostincar C."/>
            <person name="Fang C."/>
            <person name="Gunde-Cimerman N."/>
            <person name="Song Z."/>
        </authorList>
    </citation>
    <scope>NUCLEOTIDE SEQUENCE</scope>
    <source>
        <strain evidence="12">EXF-9298</strain>
    </source>
</reference>
<dbReference type="GO" id="GO:0000786">
    <property type="term" value="C:nucleosome"/>
    <property type="evidence" value="ECO:0007669"/>
    <property type="project" value="UniProtKB-KW"/>
</dbReference>
<evidence type="ECO:0000256" key="1">
    <source>
        <dbReference type="ARBA" id="ARBA00002001"/>
    </source>
</evidence>
<feature type="domain" description="CENP-T/Histone H4 histone fold" evidence="11">
    <location>
        <begin position="52"/>
        <end position="112"/>
    </location>
</feature>
<keyword evidence="7 10" id="KW-0238">DNA-binding</keyword>
<dbReference type="CDD" id="cd22912">
    <property type="entry name" value="HFD_H4"/>
    <property type="match status" value="1"/>
</dbReference>
<evidence type="ECO:0000313" key="12">
    <source>
        <dbReference type="EMBL" id="KAG9991107.1"/>
    </source>
</evidence>
<dbReference type="AlphaFoldDB" id="A0A9P8K048"/>
<dbReference type="GO" id="GO:0005634">
    <property type="term" value="C:nucleus"/>
    <property type="evidence" value="ECO:0007669"/>
    <property type="project" value="UniProtKB-SubCell"/>
</dbReference>